<dbReference type="Proteomes" id="UP001183176">
    <property type="component" value="Unassembled WGS sequence"/>
</dbReference>
<dbReference type="InterPro" id="IPR038740">
    <property type="entry name" value="BioF2-like_GNAT_dom"/>
</dbReference>
<accession>A0ABU2JEL9</accession>
<keyword evidence="3" id="KW-1185">Reference proteome</keyword>
<dbReference type="Gene3D" id="3.40.630.30">
    <property type="match status" value="1"/>
</dbReference>
<organism evidence="2 3">
    <name type="scientific">Jatrophihabitans lederbergiae</name>
    <dbReference type="NCBI Taxonomy" id="3075547"/>
    <lineage>
        <taxon>Bacteria</taxon>
        <taxon>Bacillati</taxon>
        <taxon>Actinomycetota</taxon>
        <taxon>Actinomycetes</taxon>
        <taxon>Jatrophihabitantales</taxon>
        <taxon>Jatrophihabitantaceae</taxon>
        <taxon>Jatrophihabitans</taxon>
    </lineage>
</organism>
<reference evidence="3" key="1">
    <citation type="submission" date="2023-07" db="EMBL/GenBank/DDBJ databases">
        <title>30 novel species of actinomycetes from the DSMZ collection.</title>
        <authorList>
            <person name="Nouioui I."/>
        </authorList>
    </citation>
    <scope>NUCLEOTIDE SEQUENCE [LARGE SCALE GENOMIC DNA]</scope>
    <source>
        <strain evidence="3">DSM 44399</strain>
    </source>
</reference>
<evidence type="ECO:0000313" key="2">
    <source>
        <dbReference type="EMBL" id="MDT0263444.1"/>
    </source>
</evidence>
<evidence type="ECO:0000259" key="1">
    <source>
        <dbReference type="Pfam" id="PF13480"/>
    </source>
</evidence>
<dbReference type="EMBL" id="JAVREH010000039">
    <property type="protein sequence ID" value="MDT0263444.1"/>
    <property type="molecule type" value="Genomic_DNA"/>
</dbReference>
<dbReference type="EC" id="2.3.1.-" evidence="2"/>
<keyword evidence="2" id="KW-0012">Acyltransferase</keyword>
<dbReference type="Pfam" id="PF13480">
    <property type="entry name" value="Acetyltransf_6"/>
    <property type="match status" value="1"/>
</dbReference>
<dbReference type="InterPro" id="IPR016181">
    <property type="entry name" value="Acyl_CoA_acyltransferase"/>
</dbReference>
<protein>
    <submittedName>
        <fullName evidence="2">GNAT family N-acetyltransferase</fullName>
        <ecNumber evidence="2">2.3.1.-</ecNumber>
    </submittedName>
</protein>
<dbReference type="SUPFAM" id="SSF55729">
    <property type="entry name" value="Acyl-CoA N-acyltransferases (Nat)"/>
    <property type="match status" value="1"/>
</dbReference>
<feature type="domain" description="BioF2-like acetyltransferase" evidence="1">
    <location>
        <begin position="186"/>
        <end position="321"/>
    </location>
</feature>
<keyword evidence="2" id="KW-0808">Transferase</keyword>
<name>A0ABU2JEL9_9ACTN</name>
<dbReference type="GO" id="GO:0016746">
    <property type="term" value="F:acyltransferase activity"/>
    <property type="evidence" value="ECO:0007669"/>
    <property type="project" value="UniProtKB-KW"/>
</dbReference>
<evidence type="ECO:0000313" key="3">
    <source>
        <dbReference type="Proteomes" id="UP001183176"/>
    </source>
</evidence>
<gene>
    <name evidence="2" type="ORF">RM423_18840</name>
</gene>
<comment type="caution">
    <text evidence="2">The sequence shown here is derived from an EMBL/GenBank/DDBJ whole genome shotgun (WGS) entry which is preliminary data.</text>
</comment>
<sequence length="383" mass="42406">MMDARGLTTQSIDHIAEVPAAEWNALADHDHFYQSYEWLSLIERDNTAEARYVLVRNSDGIVGALALYEVAHEANASYRLERLEASLGIRAGHLLAGGRRGYHSDLLICDQFAPELADRVADALITEALDVAAGLGHAGLGMFCLPTDAVRRLARVRAVTASFDTAESIVQPTGGGIEGYLADRTSKQRAKIRREMRAFDDTGWSVRAAPMTECLDVVSRLASNVERRYGHETPDVLLKRLLRREATHVGGQELTLICEDLDGVPVACAVNYCWRDTMYSRVVGLDYERLGRSFAYFNVLLYRCIEAAAERGLNRLSLGQATAPKVERGAELRPLWMVSIAVDAGSARRTGLQLTDAAALSRWSEPFADYREAMAEFDLRLLK</sequence>
<proteinExistence type="predicted"/>
<dbReference type="RefSeq" id="WP_311424591.1">
    <property type="nucleotide sequence ID" value="NZ_JAVREH010000039.1"/>
</dbReference>